<comment type="caution">
    <text evidence="1">The sequence shown here is derived from an EMBL/GenBank/DDBJ whole genome shotgun (WGS) entry which is preliminary data.</text>
</comment>
<dbReference type="AlphaFoldDB" id="A0A8S2ZCV2"/>
<name>A0A8S2ZCV2_9BILA</name>
<gene>
    <name evidence="1" type="ORF">SRO942_LOCUS49294</name>
</gene>
<protein>
    <submittedName>
        <fullName evidence="1">Uncharacterized protein</fullName>
    </submittedName>
</protein>
<dbReference type="Proteomes" id="UP000681722">
    <property type="component" value="Unassembled WGS sequence"/>
</dbReference>
<proteinExistence type="predicted"/>
<accession>A0A8S2ZCV2</accession>
<organism evidence="1 2">
    <name type="scientific">Didymodactylos carnosus</name>
    <dbReference type="NCBI Taxonomy" id="1234261"/>
    <lineage>
        <taxon>Eukaryota</taxon>
        <taxon>Metazoa</taxon>
        <taxon>Spiralia</taxon>
        <taxon>Gnathifera</taxon>
        <taxon>Rotifera</taxon>
        <taxon>Eurotatoria</taxon>
        <taxon>Bdelloidea</taxon>
        <taxon>Philodinida</taxon>
        <taxon>Philodinidae</taxon>
        <taxon>Didymodactylos</taxon>
    </lineage>
</organism>
<feature type="non-terminal residue" evidence="1">
    <location>
        <position position="1"/>
    </location>
</feature>
<sequence length="26" mass="2443">AADIVGPEGSSIEPVGCAEADLTLAG</sequence>
<evidence type="ECO:0000313" key="2">
    <source>
        <dbReference type="Proteomes" id="UP000681722"/>
    </source>
</evidence>
<reference evidence="1" key="1">
    <citation type="submission" date="2021-02" db="EMBL/GenBank/DDBJ databases">
        <authorList>
            <person name="Nowell W R."/>
        </authorList>
    </citation>
    <scope>NUCLEOTIDE SEQUENCE</scope>
</reference>
<evidence type="ECO:0000313" key="1">
    <source>
        <dbReference type="EMBL" id="CAF4613817.1"/>
    </source>
</evidence>
<dbReference type="EMBL" id="CAJOBC010131345">
    <property type="protein sequence ID" value="CAF4613817.1"/>
    <property type="molecule type" value="Genomic_DNA"/>
</dbReference>